<feature type="compositionally biased region" description="Polar residues" evidence="1">
    <location>
        <begin position="577"/>
        <end position="593"/>
    </location>
</feature>
<dbReference type="Proteomes" id="UP000779574">
    <property type="component" value="Unassembled WGS sequence"/>
</dbReference>
<accession>A0A9P8E276</accession>
<dbReference type="EMBL" id="JAHFXF010001290">
    <property type="protein sequence ID" value="KAG9670753.1"/>
    <property type="molecule type" value="Genomic_DNA"/>
</dbReference>
<feature type="compositionally biased region" description="Low complexity" evidence="1">
    <location>
        <begin position="517"/>
        <end position="536"/>
    </location>
</feature>
<gene>
    <name evidence="2" type="ORF">KCU76_g17037</name>
</gene>
<feature type="region of interest" description="Disordered" evidence="1">
    <location>
        <begin position="144"/>
        <end position="174"/>
    </location>
</feature>
<feature type="region of interest" description="Disordered" evidence="1">
    <location>
        <begin position="188"/>
        <end position="217"/>
    </location>
</feature>
<protein>
    <submittedName>
        <fullName evidence="2">Uncharacterized protein</fullName>
    </submittedName>
</protein>
<feature type="region of interest" description="Disordered" evidence="1">
    <location>
        <begin position="298"/>
        <end position="373"/>
    </location>
</feature>
<proteinExistence type="predicted"/>
<organism evidence="2 3">
    <name type="scientific">Aureobasidium melanogenum</name>
    <name type="common">Aureobasidium pullulans var. melanogenum</name>
    <dbReference type="NCBI Taxonomy" id="46634"/>
    <lineage>
        <taxon>Eukaryota</taxon>
        <taxon>Fungi</taxon>
        <taxon>Dikarya</taxon>
        <taxon>Ascomycota</taxon>
        <taxon>Pezizomycotina</taxon>
        <taxon>Dothideomycetes</taxon>
        <taxon>Dothideomycetidae</taxon>
        <taxon>Dothideales</taxon>
        <taxon>Saccotheciaceae</taxon>
        <taxon>Aureobasidium</taxon>
    </lineage>
</organism>
<sequence length="628" mass="69936">MDDPAFMLLQLQENLQFMRTQFGAHVLSCVTHDSDGQPYWTYVLLSYDNYGNVQEYHEPIEGRAEWTNQPLKALKQLHLRVAGFVTKRLVHDCHPHLRTLAQQRYDEEVEDHSSRADNYSYQGLGGSRLGNSSSSTLRFASQRFVSDPPSYRTQDPNAVRPAPPSHETLSSGTRNELRMRQALEHGRTIQPQQLGPAHFPQPSPALGSESWSSRDTNSQVYRYASVERSENNGTNVQDTDALPQSARVQLPPTQSQHPGEGVRSSASENTNPGRQLAHVNNSTISLQQEAQPYYGARSNLSGIRTQPDNAAEASRAARAQPSRSARNASPTPPWMSNMRNLRISPNSIPRPPVTTSALPEPLRSHPPQSRPSFTVTMDQETMTEFDEFRRRSVPQQRPNIDTLSRIEQEAAEFLNQDTNAVSFEENALASLAAQLGLRLPESRRLSSPASDKTVTAYDAPRCRSRRMTQRRYDGCREIEGPLPPPAPSPPLNSFYPANVPVHPPTLATSRSEAEMQRAYSTNNRASSSNNASMGRNVSFGEGSDASVVRRPSTHNDDHLVLSNSDEEEDGGRGIRRPSSQLLPQQSEGEQTQQPLPPNFNARACNTFKAMRRKVSNTINSGKRFTSIP</sequence>
<feature type="region of interest" description="Disordered" evidence="1">
    <location>
        <begin position="475"/>
        <end position="600"/>
    </location>
</feature>
<feature type="region of interest" description="Disordered" evidence="1">
    <location>
        <begin position="104"/>
        <end position="127"/>
    </location>
</feature>
<evidence type="ECO:0000256" key="1">
    <source>
        <dbReference type="SAM" id="MobiDB-lite"/>
    </source>
</evidence>
<feature type="region of interest" description="Disordered" evidence="1">
    <location>
        <begin position="250"/>
        <end position="276"/>
    </location>
</feature>
<reference evidence="2" key="2">
    <citation type="submission" date="2021-08" db="EMBL/GenBank/DDBJ databases">
        <authorList>
            <person name="Gostincar C."/>
            <person name="Sun X."/>
            <person name="Song Z."/>
            <person name="Gunde-Cimerman N."/>
        </authorList>
    </citation>
    <scope>NUCLEOTIDE SEQUENCE</scope>
    <source>
        <strain evidence="2">EXF-9911</strain>
    </source>
</reference>
<feature type="compositionally biased region" description="Low complexity" evidence="1">
    <location>
        <begin position="310"/>
        <end position="329"/>
    </location>
</feature>
<name>A0A9P8E276_AURME</name>
<feature type="compositionally biased region" description="Pro residues" evidence="1">
    <location>
        <begin position="481"/>
        <end position="490"/>
    </location>
</feature>
<feature type="compositionally biased region" description="Polar residues" evidence="1">
    <location>
        <begin position="337"/>
        <end position="357"/>
    </location>
</feature>
<feature type="non-terminal residue" evidence="2">
    <location>
        <position position="628"/>
    </location>
</feature>
<evidence type="ECO:0000313" key="3">
    <source>
        <dbReference type="Proteomes" id="UP000779574"/>
    </source>
</evidence>
<feature type="compositionally biased region" description="Polar residues" evidence="1">
    <location>
        <begin position="264"/>
        <end position="276"/>
    </location>
</feature>
<feature type="compositionally biased region" description="Polar residues" evidence="1">
    <location>
        <begin position="298"/>
        <end position="308"/>
    </location>
</feature>
<dbReference type="AlphaFoldDB" id="A0A9P8E276"/>
<evidence type="ECO:0000313" key="2">
    <source>
        <dbReference type="EMBL" id="KAG9670753.1"/>
    </source>
</evidence>
<comment type="caution">
    <text evidence="2">The sequence shown here is derived from an EMBL/GenBank/DDBJ whole genome shotgun (WGS) entry which is preliminary data.</text>
</comment>
<reference evidence="2" key="1">
    <citation type="journal article" date="2021" name="J Fungi (Basel)">
        <title>Virulence traits and population genomics of the black yeast Aureobasidium melanogenum.</title>
        <authorList>
            <person name="Cernosa A."/>
            <person name="Sun X."/>
            <person name="Gostincar C."/>
            <person name="Fang C."/>
            <person name="Gunde-Cimerman N."/>
            <person name="Song Z."/>
        </authorList>
    </citation>
    <scope>NUCLEOTIDE SEQUENCE</scope>
    <source>
        <strain evidence="2">EXF-9911</strain>
    </source>
</reference>